<gene>
    <name evidence="3" type="ORF">SAMN05421827_109195</name>
</gene>
<dbReference type="STRING" id="405671.SAMN05421827_109195"/>
<dbReference type="Pfam" id="PF13620">
    <property type="entry name" value="CarboxypepD_reg"/>
    <property type="match status" value="1"/>
</dbReference>
<feature type="compositionally biased region" description="Polar residues" evidence="1">
    <location>
        <begin position="435"/>
        <end position="447"/>
    </location>
</feature>
<evidence type="ECO:0000313" key="3">
    <source>
        <dbReference type="EMBL" id="SDG69746.1"/>
    </source>
</evidence>
<reference evidence="4" key="1">
    <citation type="submission" date="2016-10" db="EMBL/GenBank/DDBJ databases">
        <authorList>
            <person name="Varghese N."/>
            <person name="Submissions S."/>
        </authorList>
    </citation>
    <scope>NUCLEOTIDE SEQUENCE [LARGE SCALE GENOMIC DNA]</scope>
    <source>
        <strain evidence="4">DSM 17933</strain>
    </source>
</reference>
<dbReference type="Gene3D" id="2.60.40.1120">
    <property type="entry name" value="Carboxypeptidase-like, regulatory domain"/>
    <property type="match status" value="1"/>
</dbReference>
<evidence type="ECO:0000259" key="2">
    <source>
        <dbReference type="Pfam" id="PF14905"/>
    </source>
</evidence>
<name>A0A1G7WCN6_9SPHI</name>
<keyword evidence="3" id="KW-0645">Protease</keyword>
<keyword evidence="3" id="KW-0378">Hydrolase</keyword>
<organism evidence="3 4">
    <name type="scientific">Pedobacter terrae</name>
    <dbReference type="NCBI Taxonomy" id="405671"/>
    <lineage>
        <taxon>Bacteria</taxon>
        <taxon>Pseudomonadati</taxon>
        <taxon>Bacteroidota</taxon>
        <taxon>Sphingobacteriia</taxon>
        <taxon>Sphingobacteriales</taxon>
        <taxon>Sphingobacteriaceae</taxon>
        <taxon>Pedobacter</taxon>
    </lineage>
</organism>
<dbReference type="InterPro" id="IPR041700">
    <property type="entry name" value="OMP_b-brl_3"/>
</dbReference>
<feature type="compositionally biased region" description="Polar residues" evidence="1">
    <location>
        <begin position="411"/>
        <end position="427"/>
    </location>
</feature>
<evidence type="ECO:0000256" key="1">
    <source>
        <dbReference type="SAM" id="MobiDB-lite"/>
    </source>
</evidence>
<feature type="region of interest" description="Disordered" evidence="1">
    <location>
        <begin position="355"/>
        <end position="391"/>
    </location>
</feature>
<dbReference type="RefSeq" id="WP_090500675.1">
    <property type="nucleotide sequence ID" value="NZ_FNCH01000009.1"/>
</dbReference>
<feature type="region of interest" description="Disordered" evidence="1">
    <location>
        <begin position="411"/>
        <end position="449"/>
    </location>
</feature>
<sequence>MLKNLFAVFIFSVLFLPVLAQKASIKGTVVDTVEKKNLSNSSIVLINSKDSILIKDIRAKANGEFELANLKKGSYTLVITYPKMADYVRDIRLSDSSKFNLGSIAMDSKATLLNEVTIKAQKQAISMKGDTITYQADSFAVKPHANLQDLLRRLPGIEVDKNGAIKAGGKDVNTLLVDGEEFFGDDPLLASKYLKANAVNEIEVYDKKSKNEELTGIKEEDSKEKVINVKLKENAKNGYISTAEASGDLNKYRNVGAMAGVYKGKMKVAAFGFNNNISTESKSSNAMSRLKGDEYDVIQVGDDGSSMMISYGNNEDDDFRPGGGIPNITTYGAHFSNKWKDNKVGMKLNFKGADNSSFNESTSRNESLIPNGTTFLSQGAGREENRTTGQSLRGSIELKLDSLSNLKISFGGRQQRNSANSFSNSETKNGRGIMVNSNNENGDSNGRSEVFNGNIGYVKKFRTKGRILTIDLQPENNRNNNERNSLNQTNLFDSTGVMLTPDRRNYLNDDQSSKTSLASRITYTEPLSKRISLQAGYSFKTVRSSSQKYTYNQDLDRQKIDSLSNFFKFNNFSNVGNAVIQYKGKKFTLRGGTQAIQTSFHLDDIDRNRQVSRSYINWAPETNLSYKLGRSGSISVSYNGSTDQPDIEQLQPLRQVNSPLYQLIGNPNLRPSFNNSFNLNINTYQQKSEIFAYSYLGYNFVQNAVSSSTTVDQSNKTVTTFVNLNGGKSLYAGGSIGKNFSKIHLNTNMGFNYNFNEDVSILNKELNKTSRSSMALRPRVSIYHDKFSLEYNISLNFSKSRSTIGTVNDGRNFRHDHEISGNIILPYHTEFNTSVSLSYQPANASFARPVNIAIWNASMSKRMLKAEEMEIKVSISDILGQRVGYNRYVNGNSVGESTYSFIPRYVLVGVVYNLNGNFVKNEKK</sequence>
<feature type="compositionally biased region" description="Polar residues" evidence="1">
    <location>
        <begin position="355"/>
        <end position="377"/>
    </location>
</feature>
<accession>A0A1G7WCN6</accession>
<protein>
    <submittedName>
        <fullName evidence="3">Carboxypeptidase regulatory-like domain-containing protein</fullName>
    </submittedName>
</protein>
<dbReference type="SUPFAM" id="SSF49464">
    <property type="entry name" value="Carboxypeptidase regulatory domain-like"/>
    <property type="match status" value="1"/>
</dbReference>
<dbReference type="GO" id="GO:0004180">
    <property type="term" value="F:carboxypeptidase activity"/>
    <property type="evidence" value="ECO:0007669"/>
    <property type="project" value="UniProtKB-KW"/>
</dbReference>
<evidence type="ECO:0000313" key="4">
    <source>
        <dbReference type="Proteomes" id="UP000199643"/>
    </source>
</evidence>
<keyword evidence="3" id="KW-0121">Carboxypeptidase</keyword>
<dbReference type="SUPFAM" id="SSF56935">
    <property type="entry name" value="Porins"/>
    <property type="match status" value="1"/>
</dbReference>
<dbReference type="OrthoDB" id="1086219at2"/>
<dbReference type="EMBL" id="FNCH01000009">
    <property type="protein sequence ID" value="SDG69746.1"/>
    <property type="molecule type" value="Genomic_DNA"/>
</dbReference>
<dbReference type="AlphaFoldDB" id="A0A1G7WCN6"/>
<keyword evidence="4" id="KW-1185">Reference proteome</keyword>
<dbReference type="Proteomes" id="UP000199643">
    <property type="component" value="Unassembled WGS sequence"/>
</dbReference>
<dbReference type="InterPro" id="IPR008969">
    <property type="entry name" value="CarboxyPept-like_regulatory"/>
</dbReference>
<dbReference type="Pfam" id="PF14905">
    <property type="entry name" value="OMP_b-brl_3"/>
    <property type="match status" value="1"/>
</dbReference>
<feature type="domain" description="Outer membrane protein beta-barrel" evidence="2">
    <location>
        <begin position="459"/>
        <end position="912"/>
    </location>
</feature>
<proteinExistence type="predicted"/>